<protein>
    <recommendedName>
        <fullName evidence="3">Transmembrane protein</fullName>
    </recommendedName>
</protein>
<keyword evidence="1" id="KW-1133">Transmembrane helix</keyword>
<keyword evidence="1" id="KW-0472">Membrane</keyword>
<keyword evidence="1" id="KW-0812">Transmembrane</keyword>
<feature type="transmembrane region" description="Helical" evidence="1">
    <location>
        <begin position="48"/>
        <end position="70"/>
    </location>
</feature>
<reference evidence="2" key="1">
    <citation type="journal article" date="2020" name="Nature">
        <title>Giant virus diversity and host interactions through global metagenomics.</title>
        <authorList>
            <person name="Schulz F."/>
            <person name="Roux S."/>
            <person name="Paez-Espino D."/>
            <person name="Jungbluth S."/>
            <person name="Walsh D.A."/>
            <person name="Denef V.J."/>
            <person name="McMahon K.D."/>
            <person name="Konstantinidis K.T."/>
            <person name="Eloe-Fadrosh E.A."/>
            <person name="Kyrpides N.C."/>
            <person name="Woyke T."/>
        </authorList>
    </citation>
    <scope>NUCLEOTIDE SEQUENCE</scope>
    <source>
        <strain evidence="2">GVMAG-S-1017244-22</strain>
    </source>
</reference>
<evidence type="ECO:0008006" key="3">
    <source>
        <dbReference type="Google" id="ProtNLM"/>
    </source>
</evidence>
<evidence type="ECO:0000256" key="1">
    <source>
        <dbReference type="SAM" id="Phobius"/>
    </source>
</evidence>
<feature type="transmembrane region" description="Helical" evidence="1">
    <location>
        <begin position="82"/>
        <end position="103"/>
    </location>
</feature>
<sequence length="130" mass="15213">MIELFVTNTENDQIVEKIFTLLGYSILTLFICGTLLWAYYINEKNKHFFVSMFSLYMLFYALIIIAIVVINKNNYDALTYTILFGITIFAIFLTSFVSIFFLLKCFNFFSSQNIKTNNYADPYNMNNITS</sequence>
<accession>A0A6C0LX75</accession>
<name>A0A6C0LX75_9ZZZZ</name>
<feature type="transmembrane region" description="Helical" evidence="1">
    <location>
        <begin position="18"/>
        <end position="41"/>
    </location>
</feature>
<dbReference type="EMBL" id="MN740581">
    <property type="protein sequence ID" value="QHU34953.1"/>
    <property type="molecule type" value="Genomic_DNA"/>
</dbReference>
<organism evidence="2">
    <name type="scientific">viral metagenome</name>
    <dbReference type="NCBI Taxonomy" id="1070528"/>
    <lineage>
        <taxon>unclassified sequences</taxon>
        <taxon>metagenomes</taxon>
        <taxon>organismal metagenomes</taxon>
    </lineage>
</organism>
<dbReference type="AlphaFoldDB" id="A0A6C0LX75"/>
<evidence type="ECO:0000313" key="2">
    <source>
        <dbReference type="EMBL" id="QHU34953.1"/>
    </source>
</evidence>
<proteinExistence type="predicted"/>